<dbReference type="EMBL" id="BAFK01000001">
    <property type="protein sequence ID" value="GAB57140.1"/>
    <property type="molecule type" value="Genomic_DNA"/>
</dbReference>
<evidence type="ECO:0000313" key="1">
    <source>
        <dbReference type="EMBL" id="GAB57140.1"/>
    </source>
</evidence>
<dbReference type="AlphaFoldDB" id="I1DSW2"/>
<comment type="caution">
    <text evidence="1">The sequence shown here is derived from an EMBL/GenBank/DDBJ whole genome shotgun (WGS) entry which is preliminary data.</text>
</comment>
<name>I1DSW2_9GAMM</name>
<reference evidence="1 2" key="1">
    <citation type="journal article" date="2012" name="J. Bacteriol.">
        <title>Genome Sequence of the Protease-Producing Bacterium Rheinheimera nanhaiensis E407-8T, Isolated from Deep-Sea Sediment of the South China Sea.</title>
        <authorList>
            <person name="Zhang X.-Y."/>
            <person name="Zhang Y.-J."/>
            <person name="Qin Q.-L."/>
            <person name="Xie B.-B."/>
            <person name="Chen X.-L."/>
            <person name="Zhou B.-C."/>
            <person name="Zhang Y.-Z."/>
        </authorList>
    </citation>
    <scope>NUCLEOTIDE SEQUENCE [LARGE SCALE GENOMIC DNA]</scope>
    <source>
        <strain evidence="1 2">E407-8</strain>
    </source>
</reference>
<accession>I1DSW2</accession>
<keyword evidence="2" id="KW-1185">Reference proteome</keyword>
<sequence>MLQIDSQIWLLSAPQLKLHFHHDMRKRQTHFAITSPTGDFAIDYPAWWAEIPDFVPLEPEMDKDEDYLAHIYYVWQTPSINQSLLKRWTA</sequence>
<proteinExistence type="predicted"/>
<evidence type="ECO:0000313" key="2">
    <source>
        <dbReference type="Proteomes" id="UP000004374"/>
    </source>
</evidence>
<organism evidence="1 2">
    <name type="scientific">Rheinheimera nanhaiensis E407-8</name>
    <dbReference type="NCBI Taxonomy" id="562729"/>
    <lineage>
        <taxon>Bacteria</taxon>
        <taxon>Pseudomonadati</taxon>
        <taxon>Pseudomonadota</taxon>
        <taxon>Gammaproteobacteria</taxon>
        <taxon>Chromatiales</taxon>
        <taxon>Chromatiaceae</taxon>
        <taxon>Rheinheimera</taxon>
    </lineage>
</organism>
<protein>
    <submittedName>
        <fullName evidence="1">Uncharacterized protein</fullName>
    </submittedName>
</protein>
<dbReference type="Proteomes" id="UP000004374">
    <property type="component" value="Unassembled WGS sequence"/>
</dbReference>
<gene>
    <name evidence="1" type="ORF">RNAN_0103</name>
</gene>